<feature type="non-terminal residue" evidence="2">
    <location>
        <position position="1"/>
    </location>
</feature>
<evidence type="ECO:0000256" key="1">
    <source>
        <dbReference type="SAM" id="MobiDB-lite"/>
    </source>
</evidence>
<gene>
    <name evidence="2" type="ORF">S12H4_37075</name>
</gene>
<dbReference type="AlphaFoldDB" id="X1U8W3"/>
<dbReference type="Pfam" id="PF05638">
    <property type="entry name" value="T6SS_HCP"/>
    <property type="match status" value="1"/>
</dbReference>
<dbReference type="InterPro" id="IPR008514">
    <property type="entry name" value="T6SS_Hcp"/>
</dbReference>
<dbReference type="PANTHER" id="PTHR36152:SF5">
    <property type="entry name" value="PROTEIN HCP1"/>
    <property type="match status" value="1"/>
</dbReference>
<evidence type="ECO:0000313" key="2">
    <source>
        <dbReference type="EMBL" id="GAI96310.1"/>
    </source>
</evidence>
<comment type="caution">
    <text evidence="2">The sequence shown here is derived from an EMBL/GenBank/DDBJ whole genome shotgun (WGS) entry which is preliminary data.</text>
</comment>
<dbReference type="Gene3D" id="2.30.110.20">
    <property type="entry name" value="Hcp1-like"/>
    <property type="match status" value="1"/>
</dbReference>
<reference evidence="2" key="1">
    <citation type="journal article" date="2014" name="Front. Microbiol.">
        <title>High frequency of phylogenetically diverse reductive dehalogenase-homologous genes in deep subseafloor sedimentary metagenomes.</title>
        <authorList>
            <person name="Kawai M."/>
            <person name="Futagami T."/>
            <person name="Toyoda A."/>
            <person name="Takaki Y."/>
            <person name="Nishi S."/>
            <person name="Hori S."/>
            <person name="Arai W."/>
            <person name="Tsubouchi T."/>
            <person name="Morono Y."/>
            <person name="Uchiyama I."/>
            <person name="Ito T."/>
            <person name="Fujiyama A."/>
            <person name="Inagaki F."/>
            <person name="Takami H."/>
        </authorList>
    </citation>
    <scope>NUCLEOTIDE SEQUENCE</scope>
    <source>
        <strain evidence="2">Expedition CK06-06</strain>
    </source>
</reference>
<protein>
    <recommendedName>
        <fullName evidence="3">Type VI secretion system tube protein Hcp</fullName>
    </recommendedName>
</protein>
<feature type="region of interest" description="Disordered" evidence="1">
    <location>
        <begin position="133"/>
        <end position="155"/>
    </location>
</feature>
<dbReference type="PANTHER" id="PTHR36152">
    <property type="entry name" value="CYTOPLASMIC PROTEIN-RELATED"/>
    <property type="match status" value="1"/>
</dbReference>
<dbReference type="NCBIfam" id="TIGR03344">
    <property type="entry name" value="VI_effect_Hcp1"/>
    <property type="match status" value="1"/>
</dbReference>
<name>X1U8W3_9ZZZZ</name>
<dbReference type="InterPro" id="IPR053165">
    <property type="entry name" value="HSI-I_assembly_Hcp1"/>
</dbReference>
<organism evidence="2">
    <name type="scientific">marine sediment metagenome</name>
    <dbReference type="NCBI Taxonomy" id="412755"/>
    <lineage>
        <taxon>unclassified sequences</taxon>
        <taxon>metagenomes</taxon>
        <taxon>ecological metagenomes</taxon>
    </lineage>
</organism>
<dbReference type="InterPro" id="IPR036624">
    <property type="entry name" value="Hcp1-lik_sf"/>
</dbReference>
<dbReference type="SUPFAM" id="SSF141452">
    <property type="entry name" value="Hcp1-like"/>
    <property type="match status" value="1"/>
</dbReference>
<accession>X1U8W3</accession>
<dbReference type="EMBL" id="BARW01022164">
    <property type="protein sequence ID" value="GAI96310.1"/>
    <property type="molecule type" value="Genomic_DNA"/>
</dbReference>
<proteinExistence type="predicted"/>
<evidence type="ECO:0008006" key="3">
    <source>
        <dbReference type="Google" id="ProtNLM"/>
    </source>
</evidence>
<sequence length="155" mass="16801">ESTDDKHSDWIELLSFSHGVSQTSSGAASSGGGRSAERCDHQDFSVVKTLDKASPKLALYCCNGTHIKEVTVELCRAAGDKQKYMEYKMTEVIVASARPRGDTHGDAEGGEALPLEEVSFNYGKIEWTYTETDHKTGQPKGDVATNWDLTANKGG</sequence>